<name>A0A3N1H0R2_9PSEU</name>
<dbReference type="PANTHER" id="PTHR33204:SF37">
    <property type="entry name" value="HTH-TYPE TRANSCRIPTIONAL REGULATOR YODB"/>
    <property type="match status" value="1"/>
</dbReference>
<evidence type="ECO:0000259" key="4">
    <source>
        <dbReference type="PROSITE" id="PS51118"/>
    </source>
</evidence>
<dbReference type="EMBL" id="RJKM01000001">
    <property type="protein sequence ID" value="ROP35852.1"/>
    <property type="molecule type" value="Genomic_DNA"/>
</dbReference>
<evidence type="ECO:0000256" key="2">
    <source>
        <dbReference type="ARBA" id="ARBA00023125"/>
    </source>
</evidence>
<dbReference type="PANTHER" id="PTHR33204">
    <property type="entry name" value="TRANSCRIPTIONAL REGULATOR, MARR FAMILY"/>
    <property type="match status" value="1"/>
</dbReference>
<dbReference type="SUPFAM" id="SSF46785">
    <property type="entry name" value="Winged helix' DNA-binding domain"/>
    <property type="match status" value="1"/>
</dbReference>
<dbReference type="OrthoDB" id="9792527at2"/>
<sequence>MRKDTRSSCPISLSLEIFGDRWTLLVLRDVIFADARHFRELLAGPERISSNVLADRLAALVEHGLLTKADDPSHKQKVTYSLTEQAIQLVPVFVQLNVWGIRHLPVTDVHTARAEVLAAGGPPVWDAFMDELREAHLGPHARQRPAPSGPTVAARMQAACAAALDRVDDSSPSLQDH</sequence>
<keyword evidence="3" id="KW-0804">Transcription</keyword>
<proteinExistence type="predicted"/>
<comment type="caution">
    <text evidence="5">The sequence shown here is derived from an EMBL/GenBank/DDBJ whole genome shotgun (WGS) entry which is preliminary data.</text>
</comment>
<keyword evidence="1" id="KW-0805">Transcription regulation</keyword>
<evidence type="ECO:0000313" key="5">
    <source>
        <dbReference type="EMBL" id="ROP35852.1"/>
    </source>
</evidence>
<dbReference type="InterPro" id="IPR002577">
    <property type="entry name" value="HTH_HxlR"/>
</dbReference>
<evidence type="ECO:0000313" key="6">
    <source>
        <dbReference type="Proteomes" id="UP000268727"/>
    </source>
</evidence>
<dbReference type="Gene3D" id="1.10.10.10">
    <property type="entry name" value="Winged helix-like DNA-binding domain superfamily/Winged helix DNA-binding domain"/>
    <property type="match status" value="1"/>
</dbReference>
<dbReference type="Proteomes" id="UP000268727">
    <property type="component" value="Unassembled WGS sequence"/>
</dbReference>
<feature type="domain" description="HTH hxlR-type" evidence="4">
    <location>
        <begin position="9"/>
        <end position="108"/>
    </location>
</feature>
<dbReference type="GO" id="GO:0003677">
    <property type="term" value="F:DNA binding"/>
    <property type="evidence" value="ECO:0007669"/>
    <property type="project" value="UniProtKB-KW"/>
</dbReference>
<keyword evidence="2" id="KW-0238">DNA-binding</keyword>
<evidence type="ECO:0000256" key="1">
    <source>
        <dbReference type="ARBA" id="ARBA00023015"/>
    </source>
</evidence>
<dbReference type="Pfam" id="PF01638">
    <property type="entry name" value="HxlR"/>
    <property type="match status" value="1"/>
</dbReference>
<gene>
    <name evidence="5" type="ORF">EDD40_1107</name>
</gene>
<dbReference type="AlphaFoldDB" id="A0A3N1H0R2"/>
<reference evidence="5 6" key="1">
    <citation type="submission" date="2018-11" db="EMBL/GenBank/DDBJ databases">
        <title>Sequencing the genomes of 1000 actinobacteria strains.</title>
        <authorList>
            <person name="Klenk H.-P."/>
        </authorList>
    </citation>
    <scope>NUCLEOTIDE SEQUENCE [LARGE SCALE GENOMIC DNA]</scope>
    <source>
        <strain evidence="5 6">DSM 44231</strain>
    </source>
</reference>
<keyword evidence="6" id="KW-1185">Reference proteome</keyword>
<organism evidence="5 6">
    <name type="scientific">Saccharothrix texasensis</name>
    <dbReference type="NCBI Taxonomy" id="103734"/>
    <lineage>
        <taxon>Bacteria</taxon>
        <taxon>Bacillati</taxon>
        <taxon>Actinomycetota</taxon>
        <taxon>Actinomycetes</taxon>
        <taxon>Pseudonocardiales</taxon>
        <taxon>Pseudonocardiaceae</taxon>
        <taxon>Saccharothrix</taxon>
    </lineage>
</organism>
<dbReference type="InterPro" id="IPR036388">
    <property type="entry name" value="WH-like_DNA-bd_sf"/>
</dbReference>
<dbReference type="InterPro" id="IPR036390">
    <property type="entry name" value="WH_DNA-bd_sf"/>
</dbReference>
<evidence type="ECO:0000256" key="3">
    <source>
        <dbReference type="ARBA" id="ARBA00023163"/>
    </source>
</evidence>
<dbReference type="PROSITE" id="PS51118">
    <property type="entry name" value="HTH_HXLR"/>
    <property type="match status" value="1"/>
</dbReference>
<accession>A0A3N1H0R2</accession>
<protein>
    <submittedName>
        <fullName evidence="5">HxlR family transcriptional regulator</fullName>
    </submittedName>
</protein>
<dbReference type="RefSeq" id="WP_123741921.1">
    <property type="nucleotide sequence ID" value="NZ_RJKM01000001.1"/>
</dbReference>